<comment type="caution">
    <text evidence="2">The sequence shown here is derived from an EMBL/GenBank/DDBJ whole genome shotgun (WGS) entry which is preliminary data.</text>
</comment>
<organism evidence="2 3">
    <name type="scientific">Fusarium beomiforme</name>
    <dbReference type="NCBI Taxonomy" id="44412"/>
    <lineage>
        <taxon>Eukaryota</taxon>
        <taxon>Fungi</taxon>
        <taxon>Dikarya</taxon>
        <taxon>Ascomycota</taxon>
        <taxon>Pezizomycotina</taxon>
        <taxon>Sordariomycetes</taxon>
        <taxon>Hypocreomycetidae</taxon>
        <taxon>Hypocreales</taxon>
        <taxon>Nectriaceae</taxon>
        <taxon>Fusarium</taxon>
        <taxon>Fusarium burgessii species complex</taxon>
    </lineage>
</organism>
<dbReference type="OrthoDB" id="4974946at2759"/>
<evidence type="ECO:0000313" key="3">
    <source>
        <dbReference type="Proteomes" id="UP000730481"/>
    </source>
</evidence>
<proteinExistence type="predicted"/>
<dbReference type="AlphaFoldDB" id="A0A9P5AJX2"/>
<dbReference type="Proteomes" id="UP000730481">
    <property type="component" value="Unassembled WGS sequence"/>
</dbReference>
<dbReference type="EMBL" id="PVQB02000248">
    <property type="protein sequence ID" value="KAF4340101.1"/>
    <property type="molecule type" value="Genomic_DNA"/>
</dbReference>
<feature type="region of interest" description="Disordered" evidence="1">
    <location>
        <begin position="44"/>
        <end position="74"/>
    </location>
</feature>
<gene>
    <name evidence="2" type="ORF">FBEOM_5961</name>
</gene>
<reference evidence="2" key="1">
    <citation type="journal article" date="2017" name="Mycologia">
        <title>Fusarium algeriense, sp. nov., a novel toxigenic crown rot pathogen of durum wheat from Algeria is nested in the Fusarium burgessii species complex.</title>
        <authorList>
            <person name="Laraba I."/>
            <person name="Keddad A."/>
            <person name="Boureghda H."/>
            <person name="Abdallah N."/>
            <person name="Vaughan M.M."/>
            <person name="Proctor R.H."/>
            <person name="Busman M."/>
            <person name="O'Donnell K."/>
        </authorList>
    </citation>
    <scope>NUCLEOTIDE SEQUENCE</scope>
    <source>
        <strain evidence="2">NRRL 25174</strain>
    </source>
</reference>
<evidence type="ECO:0000256" key="1">
    <source>
        <dbReference type="SAM" id="MobiDB-lite"/>
    </source>
</evidence>
<keyword evidence="3" id="KW-1185">Reference proteome</keyword>
<sequence>MGQFNPSNTPTWTHYIPKQLIITKETLHDGLEWIYGKKADGTPNYGWEEEGDKSDSVQGRSKGLKGEVADYWTA</sequence>
<protein>
    <submittedName>
        <fullName evidence="2">Uncharacterized protein</fullName>
    </submittedName>
</protein>
<reference evidence="2" key="2">
    <citation type="submission" date="2020-02" db="EMBL/GenBank/DDBJ databases">
        <title>Identification and distribution of gene clusters putatively required for synthesis of sphingolipid metabolism inhibitors in phylogenetically diverse species of the filamentous fungus Fusarium.</title>
        <authorList>
            <person name="Kim H.-S."/>
            <person name="Busman M."/>
            <person name="Brown D.W."/>
            <person name="Divon H."/>
            <person name="Uhlig S."/>
            <person name="Proctor R.H."/>
        </authorList>
    </citation>
    <scope>NUCLEOTIDE SEQUENCE</scope>
    <source>
        <strain evidence="2">NRRL 25174</strain>
    </source>
</reference>
<evidence type="ECO:0000313" key="2">
    <source>
        <dbReference type="EMBL" id="KAF4340101.1"/>
    </source>
</evidence>
<name>A0A9P5AJX2_9HYPO</name>
<accession>A0A9P5AJX2</accession>